<name>A0A067LUU2_BOTB1</name>
<dbReference type="InParanoid" id="A0A067LUU2"/>
<evidence type="ECO:0000313" key="3">
    <source>
        <dbReference type="Proteomes" id="UP000027195"/>
    </source>
</evidence>
<dbReference type="AlphaFoldDB" id="A0A067LUU2"/>
<proteinExistence type="predicted"/>
<reference evidence="3" key="1">
    <citation type="journal article" date="2014" name="Proc. Natl. Acad. Sci. U.S.A.">
        <title>Extensive sampling of basidiomycete genomes demonstrates inadequacy of the white-rot/brown-rot paradigm for wood decay fungi.</title>
        <authorList>
            <person name="Riley R."/>
            <person name="Salamov A.A."/>
            <person name="Brown D.W."/>
            <person name="Nagy L.G."/>
            <person name="Floudas D."/>
            <person name="Held B.W."/>
            <person name="Levasseur A."/>
            <person name="Lombard V."/>
            <person name="Morin E."/>
            <person name="Otillar R."/>
            <person name="Lindquist E.A."/>
            <person name="Sun H."/>
            <person name="LaButti K.M."/>
            <person name="Schmutz J."/>
            <person name="Jabbour D."/>
            <person name="Luo H."/>
            <person name="Baker S.E."/>
            <person name="Pisabarro A.G."/>
            <person name="Walton J.D."/>
            <person name="Blanchette R.A."/>
            <person name="Henrissat B."/>
            <person name="Martin F."/>
            <person name="Cullen D."/>
            <person name="Hibbett D.S."/>
            <person name="Grigoriev I.V."/>
        </authorList>
    </citation>
    <scope>NUCLEOTIDE SEQUENCE [LARGE SCALE GENOMIC DNA]</scope>
    <source>
        <strain evidence="3">FD-172 SS1</strain>
    </source>
</reference>
<evidence type="ECO:0000313" key="2">
    <source>
        <dbReference type="EMBL" id="KDQ06864.1"/>
    </source>
</evidence>
<accession>A0A067LUU2</accession>
<sequence>MQKRLKFSQSTSQFQNMILTPSRWPSCGTHWGRGDGHFSYLCDTLDSEALAATLGPRQTAYPPTPLSEGSIFESSSPHDISPEDYAIPPDQEFALLDVAGIPYMRRLFSHSD</sequence>
<protein>
    <submittedName>
        <fullName evidence="2">Uncharacterized protein</fullName>
    </submittedName>
</protein>
<organism evidence="2 3">
    <name type="scientific">Botryobasidium botryosum (strain FD-172 SS1)</name>
    <dbReference type="NCBI Taxonomy" id="930990"/>
    <lineage>
        <taxon>Eukaryota</taxon>
        <taxon>Fungi</taxon>
        <taxon>Dikarya</taxon>
        <taxon>Basidiomycota</taxon>
        <taxon>Agaricomycotina</taxon>
        <taxon>Agaricomycetes</taxon>
        <taxon>Cantharellales</taxon>
        <taxon>Botryobasidiaceae</taxon>
        <taxon>Botryobasidium</taxon>
    </lineage>
</organism>
<gene>
    <name evidence="2" type="ORF">BOTBODRAFT_233637</name>
</gene>
<keyword evidence="3" id="KW-1185">Reference proteome</keyword>
<dbReference type="EMBL" id="KL198121">
    <property type="protein sequence ID" value="KDQ06864.1"/>
    <property type="molecule type" value="Genomic_DNA"/>
</dbReference>
<evidence type="ECO:0000256" key="1">
    <source>
        <dbReference type="SAM" id="MobiDB-lite"/>
    </source>
</evidence>
<dbReference type="HOGENOM" id="CLU_2145444_0_0_1"/>
<feature type="region of interest" description="Disordered" evidence="1">
    <location>
        <begin position="56"/>
        <end position="84"/>
    </location>
</feature>
<dbReference type="Proteomes" id="UP000027195">
    <property type="component" value="Unassembled WGS sequence"/>
</dbReference>